<dbReference type="PANTHER" id="PTHR42802:SF1">
    <property type="entry name" value="L-ORNITHINE N(5)-MONOOXYGENASE"/>
    <property type="match status" value="1"/>
</dbReference>
<organism evidence="8">
    <name type="scientific">Methylobacterium bullatum</name>
    <dbReference type="NCBI Taxonomy" id="570505"/>
    <lineage>
        <taxon>Bacteria</taxon>
        <taxon>Pseudomonadati</taxon>
        <taxon>Pseudomonadota</taxon>
        <taxon>Alphaproteobacteria</taxon>
        <taxon>Hyphomicrobiales</taxon>
        <taxon>Methylobacteriaceae</taxon>
        <taxon>Methylobacterium</taxon>
    </lineage>
</organism>
<evidence type="ECO:0000256" key="1">
    <source>
        <dbReference type="ARBA" id="ARBA00001974"/>
    </source>
</evidence>
<evidence type="ECO:0000256" key="3">
    <source>
        <dbReference type="ARBA" id="ARBA00007588"/>
    </source>
</evidence>
<evidence type="ECO:0000256" key="4">
    <source>
        <dbReference type="ARBA" id="ARBA00022630"/>
    </source>
</evidence>
<evidence type="ECO:0000313" key="8">
    <source>
        <dbReference type="EMBL" id="CAA2101656.1"/>
    </source>
</evidence>
<proteinExistence type="inferred from homology"/>
<dbReference type="Pfam" id="PF13434">
    <property type="entry name" value="Lys_Orn_oxgnase"/>
    <property type="match status" value="1"/>
</dbReference>
<dbReference type="GO" id="GO:0006879">
    <property type="term" value="P:intracellular iron ion homeostasis"/>
    <property type="evidence" value="ECO:0007669"/>
    <property type="project" value="TreeGrafter"/>
</dbReference>
<name>A0A679INZ4_9HYPH</name>
<evidence type="ECO:0000256" key="5">
    <source>
        <dbReference type="ARBA" id="ARBA00022827"/>
    </source>
</evidence>
<dbReference type="GO" id="GO:0004497">
    <property type="term" value="F:monooxygenase activity"/>
    <property type="evidence" value="ECO:0007669"/>
    <property type="project" value="UniProtKB-KW"/>
</dbReference>
<comment type="cofactor">
    <cofactor evidence="1">
        <name>FAD</name>
        <dbReference type="ChEBI" id="CHEBI:57692"/>
    </cofactor>
</comment>
<protein>
    <submittedName>
        <fullName evidence="8">L-ornithine N(5)-monooxygenase</fullName>
        <ecNumber evidence="8">1.14.13.195</ecNumber>
    </submittedName>
</protein>
<dbReference type="SUPFAM" id="SSF51905">
    <property type="entry name" value="FAD/NAD(P)-binding domain"/>
    <property type="match status" value="2"/>
</dbReference>
<dbReference type="PANTHER" id="PTHR42802">
    <property type="entry name" value="MONOOXYGENASE"/>
    <property type="match status" value="1"/>
</dbReference>
<dbReference type="EC" id="1.14.13.195" evidence="8"/>
<dbReference type="InterPro" id="IPR036188">
    <property type="entry name" value="FAD/NAD-bd_sf"/>
</dbReference>
<dbReference type="InterPro" id="IPR025700">
    <property type="entry name" value="Lys/Orn_oxygenase"/>
</dbReference>
<dbReference type="AlphaFoldDB" id="A0A679INZ4"/>
<comment type="similarity">
    <text evidence="3">Belongs to the lysine N(6)-hydroxylase/L-ornithine N(5)-oxygenase family.</text>
</comment>
<keyword evidence="4" id="KW-0285">Flavoprotein</keyword>
<accession>A0A679INZ4</accession>
<keyword evidence="8" id="KW-0503">Monooxygenase</keyword>
<dbReference type="PRINTS" id="PR00368">
    <property type="entry name" value="FADPNR"/>
</dbReference>
<sequence>MTESYDHSDTSLPLRGVFRDEGLRRGDDDESPIYDALGIGFGPSNLSLAIALDEAGRRRGRQPRVRFLERQDEFVWHGGMLLPDSGMQISFLKDLVTLRDPTSPYTFINYLHVHGRLIDYINRKSFFPSRIEFNAYLRWVAGHFTDRCDYGDTVLAVEPEGRGDTIRHLLVHSRKADGRERRRRTRAVILATGGEPRILPVFEELQGSARIFHSSRYLSRIDGVPLPGSATRRPRIAVIGAGQTAAELFLDLQSRIPTADISMIFRGQALKPADDSPFVNEIFNPDFTDFVYGQPETQRRAIIDEFRGTNYSVIDTDLLTRIFDILYQQKVCGEHRHALRPRTTVVGAVEQAGAILLETLDAARGLTAQEPYDAVILATGYRRDRLETIMPSLAPHLTDGTIGRDYRLATRPGFEPGIYLQGFSEPTHGLSDTLLSILVMRGHEIAQSLLADRQTTAARA</sequence>
<keyword evidence="6" id="KW-0521">NADP</keyword>
<dbReference type="Gene3D" id="3.50.50.60">
    <property type="entry name" value="FAD/NAD(P)-binding domain"/>
    <property type="match status" value="1"/>
</dbReference>
<evidence type="ECO:0000256" key="6">
    <source>
        <dbReference type="ARBA" id="ARBA00022857"/>
    </source>
</evidence>
<comment type="pathway">
    <text evidence="2">Siderophore biosynthesis.</text>
</comment>
<evidence type="ECO:0000256" key="7">
    <source>
        <dbReference type="ARBA" id="ARBA00023002"/>
    </source>
</evidence>
<gene>
    <name evidence="8" type="primary">pvdA</name>
    <name evidence="8" type="ORF">MBUL_01287</name>
</gene>
<keyword evidence="5" id="KW-0274">FAD</keyword>
<evidence type="ECO:0000256" key="2">
    <source>
        <dbReference type="ARBA" id="ARBA00004924"/>
    </source>
</evidence>
<keyword evidence="7 8" id="KW-0560">Oxidoreductase</keyword>
<reference evidence="8" key="1">
    <citation type="submission" date="2019-12" db="EMBL/GenBank/DDBJ databases">
        <authorList>
            <person name="Cremers G."/>
        </authorList>
    </citation>
    <scope>NUCLEOTIDE SEQUENCE</scope>
    <source>
        <strain evidence="8">Mbul1</strain>
    </source>
</reference>
<dbReference type="EMBL" id="LR743504">
    <property type="protein sequence ID" value="CAA2101656.1"/>
    <property type="molecule type" value="Genomic_DNA"/>
</dbReference>